<dbReference type="OrthoDB" id="26136at2759"/>
<dbReference type="InterPro" id="IPR003719">
    <property type="entry name" value="Phenazine_PhzF-like"/>
</dbReference>
<reference evidence="1" key="1">
    <citation type="submission" date="2021-07" db="EMBL/GenBank/DDBJ databases">
        <authorList>
            <person name="Branca A.L. A."/>
        </authorList>
    </citation>
    <scope>NUCLEOTIDE SEQUENCE</scope>
</reference>
<protein>
    <submittedName>
        <fullName evidence="1">Uncharacterized protein</fullName>
    </submittedName>
</protein>
<dbReference type="EMBL" id="CAJVNV010000266">
    <property type="protein sequence ID" value="CAG8136548.1"/>
    <property type="molecule type" value="Genomic_DNA"/>
</dbReference>
<comment type="caution">
    <text evidence="1">The sequence shown here is derived from an EMBL/GenBank/DDBJ whole genome shotgun (WGS) entry which is preliminary data.</text>
</comment>
<dbReference type="Pfam" id="PF02567">
    <property type="entry name" value="PhzC-PhzF"/>
    <property type="match status" value="1"/>
</dbReference>
<gene>
    <name evidence="1" type="ORF">PNAL_LOCUS5698</name>
</gene>
<proteinExistence type="predicted"/>
<dbReference type="AlphaFoldDB" id="A0A9W4HV22"/>
<dbReference type="Proteomes" id="UP001153461">
    <property type="component" value="Unassembled WGS sequence"/>
</dbReference>
<evidence type="ECO:0000313" key="2">
    <source>
        <dbReference type="Proteomes" id="UP001153461"/>
    </source>
</evidence>
<dbReference type="GO" id="GO:0003824">
    <property type="term" value="F:catalytic activity"/>
    <property type="evidence" value="ECO:0007669"/>
    <property type="project" value="InterPro"/>
</dbReference>
<name>A0A9W4HV22_PENNA</name>
<dbReference type="Gene3D" id="3.10.310.10">
    <property type="entry name" value="Diaminopimelate Epimerase, Chain A, domain 1"/>
    <property type="match status" value="1"/>
</dbReference>
<evidence type="ECO:0000313" key="1">
    <source>
        <dbReference type="EMBL" id="CAG8136548.1"/>
    </source>
</evidence>
<organism evidence="1 2">
    <name type="scientific">Penicillium nalgiovense</name>
    <dbReference type="NCBI Taxonomy" id="60175"/>
    <lineage>
        <taxon>Eukaryota</taxon>
        <taxon>Fungi</taxon>
        <taxon>Dikarya</taxon>
        <taxon>Ascomycota</taxon>
        <taxon>Pezizomycotina</taxon>
        <taxon>Eurotiomycetes</taxon>
        <taxon>Eurotiomycetidae</taxon>
        <taxon>Eurotiales</taxon>
        <taxon>Aspergillaceae</taxon>
        <taxon>Penicillium</taxon>
    </lineage>
</organism>
<sequence>MVVTTSPARHLLVPIRSLDVLKSVSFADKDGISKELASTESYNSGVYVFAENESASKTPRFEGRFFSPRISMDDPATGSAAGPLAAYLWANNVLTSVENGVSRIEVVQSVQSGRRCLINLGIEPNKEDSVSVTMELACWLQMGILRFLVLRLPSKEPLQWQDI</sequence>
<accession>A0A9W4HV22</accession>
<dbReference type="SUPFAM" id="SSF54506">
    <property type="entry name" value="Diaminopimelate epimerase-like"/>
    <property type="match status" value="1"/>
</dbReference>